<feature type="region of interest" description="Disordered" evidence="1">
    <location>
        <begin position="312"/>
        <end position="364"/>
    </location>
</feature>
<dbReference type="PROSITE" id="PS50330">
    <property type="entry name" value="UIM"/>
    <property type="match status" value="1"/>
</dbReference>
<feature type="compositionally biased region" description="Basic residues" evidence="1">
    <location>
        <begin position="92"/>
        <end position="107"/>
    </location>
</feature>
<evidence type="ECO:0000313" key="3">
    <source>
        <dbReference type="Proteomes" id="UP000041254"/>
    </source>
</evidence>
<feature type="region of interest" description="Disordered" evidence="1">
    <location>
        <begin position="1"/>
        <end position="271"/>
    </location>
</feature>
<feature type="compositionally biased region" description="Acidic residues" evidence="1">
    <location>
        <begin position="112"/>
        <end position="127"/>
    </location>
</feature>
<feature type="compositionally biased region" description="Basic residues" evidence="1">
    <location>
        <begin position="159"/>
        <end position="180"/>
    </location>
</feature>
<feature type="compositionally biased region" description="Low complexity" evidence="1">
    <location>
        <begin position="354"/>
        <end position="364"/>
    </location>
</feature>
<dbReference type="Proteomes" id="UP000041254">
    <property type="component" value="Unassembled WGS sequence"/>
</dbReference>
<reference evidence="2 3" key="1">
    <citation type="submission" date="2014-11" db="EMBL/GenBank/DDBJ databases">
        <authorList>
            <person name="Zhu J."/>
            <person name="Qi W."/>
            <person name="Song R."/>
        </authorList>
    </citation>
    <scope>NUCLEOTIDE SEQUENCE [LARGE SCALE GENOMIC DNA]</scope>
</reference>
<feature type="compositionally biased region" description="Pro residues" evidence="1">
    <location>
        <begin position="335"/>
        <end position="353"/>
    </location>
</feature>
<protein>
    <submittedName>
        <fullName evidence="2">Uncharacterized protein</fullName>
    </submittedName>
</protein>
<dbReference type="VEuPathDB" id="CryptoDB:Vbra_8493"/>
<feature type="compositionally biased region" description="Acidic residues" evidence="1">
    <location>
        <begin position="146"/>
        <end position="155"/>
    </location>
</feature>
<feature type="compositionally biased region" description="Basic and acidic residues" evidence="1">
    <location>
        <begin position="82"/>
        <end position="91"/>
    </location>
</feature>
<organism evidence="2 3">
    <name type="scientific">Vitrella brassicaformis (strain CCMP3155)</name>
    <dbReference type="NCBI Taxonomy" id="1169540"/>
    <lineage>
        <taxon>Eukaryota</taxon>
        <taxon>Sar</taxon>
        <taxon>Alveolata</taxon>
        <taxon>Colpodellida</taxon>
        <taxon>Vitrellaceae</taxon>
        <taxon>Vitrella</taxon>
    </lineage>
</organism>
<evidence type="ECO:0000256" key="1">
    <source>
        <dbReference type="SAM" id="MobiDB-lite"/>
    </source>
</evidence>
<feature type="compositionally biased region" description="Acidic residues" evidence="1">
    <location>
        <begin position="185"/>
        <end position="198"/>
    </location>
</feature>
<feature type="compositionally biased region" description="Basic and acidic residues" evidence="1">
    <location>
        <begin position="26"/>
        <end position="39"/>
    </location>
</feature>
<dbReference type="InterPro" id="IPR003903">
    <property type="entry name" value="UIM_dom"/>
</dbReference>
<feature type="compositionally biased region" description="Basic residues" evidence="1">
    <location>
        <begin position="1"/>
        <end position="14"/>
    </location>
</feature>
<name>A0A0G4EY62_VITBC</name>
<accession>A0A0G4EY62</accession>
<feature type="compositionally biased region" description="Acidic residues" evidence="1">
    <location>
        <begin position="252"/>
        <end position="271"/>
    </location>
</feature>
<sequence>MRKSKPSSKKRRKGRIDDSSDEEVLESNKETWRRLREDVAEKEDGEQEPQTAAKASSADPLGFNLKRSSVTSRRAEEDDSDEAARKGEEGRKRRGGRLTQGGRKRAHVSREDGEEDDEDGDDADMDKEESSNQPPAAAAAAMPVDMDQEEDEADDRGDRRRRGRGGGRKRAKSKPPARRQRREDPDNEEDDEDEEDDLQVAMAMSLSEMQDSDGQPKPSSSAAAAAAAAEALPPPPPPAAPLGARPQRTDNNQEDDGGAEESDEDGGMDWNDEYSRFVDFWSELEEECQEAIEKGRITVSHLRPHAKQIRQMLQAAKKHRSRKASIFPVSSPEAPFLPPCPTRQPRKSSPPPSASATAAAAGRPSFRRSSAMAADLSVLDTDEYKFDFGPYKDKYFREVWTLSDEEMGVEAKYDSAGKGFVKWMMKKNSPSGPMGKAMRNFTAWYKEWVELSGEMEDRELVTLMNKGKQHLQQGIVCPSYWSTMGDRKDSKVWVKDEVLLSSIPEAIKGTVLHCTCPGSHLCRDAEIFGVHPPH</sequence>
<evidence type="ECO:0000313" key="2">
    <source>
        <dbReference type="EMBL" id="CEM04060.1"/>
    </source>
</evidence>
<dbReference type="EMBL" id="CDMY01000347">
    <property type="protein sequence ID" value="CEM04060.1"/>
    <property type="molecule type" value="Genomic_DNA"/>
</dbReference>
<keyword evidence="3" id="KW-1185">Reference proteome</keyword>
<proteinExistence type="predicted"/>
<feature type="compositionally biased region" description="Low complexity" evidence="1">
    <location>
        <begin position="216"/>
        <end position="231"/>
    </location>
</feature>
<dbReference type="InParanoid" id="A0A0G4EY62"/>
<gene>
    <name evidence="2" type="ORF">Vbra_8493</name>
</gene>
<dbReference type="AlphaFoldDB" id="A0A0G4EY62"/>